<gene>
    <name evidence="1" type="ordered locus">Calhy_0741</name>
</gene>
<reference evidence="1 2" key="2">
    <citation type="journal article" date="2011" name="J. Bacteriol.">
        <title>Complete genome sequences for the anaerobic, extremely thermophilic plant biomass-degrading bacteria Caldicellulosiruptor hydrothermalis, Caldicellulosiruptor kristjanssonii, Caldicellulosiruptor kronotskyensis, Caldicellulosiruptor owensenis, and Caldicellulosiruptor lactoaceticus.</title>
        <authorList>
            <person name="Blumer-Schuette S.E."/>
            <person name="Ozdemir I."/>
            <person name="Mistry D."/>
            <person name="Lucas S."/>
            <person name="Lapidus A."/>
            <person name="Cheng J.F."/>
            <person name="Goodwin L.A."/>
            <person name="Pitluck S."/>
            <person name="Land M.L."/>
            <person name="Hauser L.J."/>
            <person name="Woyke T."/>
            <person name="Mikhailova N."/>
            <person name="Pati A."/>
            <person name="Kyrpides N.C."/>
            <person name="Ivanova N."/>
            <person name="Detter J.C."/>
            <person name="Walston-Davenport K."/>
            <person name="Han S."/>
            <person name="Adams M.W."/>
            <person name="Kelly R.M."/>
        </authorList>
    </citation>
    <scope>NUCLEOTIDE SEQUENCE [LARGE SCALE GENOMIC DNA]</scope>
    <source>
        <strain evidence="2">DSM 18901 / VKM B-2411 / 108</strain>
    </source>
</reference>
<evidence type="ECO:0000313" key="1">
    <source>
        <dbReference type="EMBL" id="ADQ06478.1"/>
    </source>
</evidence>
<dbReference type="AlphaFoldDB" id="E4QDR1"/>
<dbReference type="KEGG" id="chd:Calhy_0741"/>
<dbReference type="RefSeq" id="WP_013402678.1">
    <property type="nucleotide sequence ID" value="NC_014652.1"/>
</dbReference>
<dbReference type="Proteomes" id="UP000006890">
    <property type="component" value="Chromosome"/>
</dbReference>
<keyword evidence="2" id="KW-1185">Reference proteome</keyword>
<name>E4QDR1_CALH1</name>
<accession>E4QDR1</accession>
<sequence length="49" mass="5842">MTTKPQTQNEIVNQIIEVFRNNQLTFEEAYEVIEELKKALEYLKNKAKI</sequence>
<organism evidence="1 2">
    <name type="scientific">Caldicellulosiruptor hydrothermalis (strain DSM 18901 / VKM B-2411 / 108)</name>
    <dbReference type="NCBI Taxonomy" id="632292"/>
    <lineage>
        <taxon>Bacteria</taxon>
        <taxon>Bacillati</taxon>
        <taxon>Bacillota</taxon>
        <taxon>Bacillota incertae sedis</taxon>
        <taxon>Caldicellulosiruptorales</taxon>
        <taxon>Caldicellulosiruptoraceae</taxon>
        <taxon>Caldicellulosiruptor</taxon>
    </lineage>
</organism>
<protein>
    <submittedName>
        <fullName evidence="1">Uncharacterized protein</fullName>
    </submittedName>
</protein>
<reference key="1">
    <citation type="submission" date="2010-09" db="EMBL/GenBank/DDBJ databases">
        <title>Complete sequence of Caldicellulosiruptor hydrothermalis 108.</title>
        <authorList>
            <consortium name="US DOE Joint Genome Institute"/>
            <person name="Lucas S."/>
            <person name="Copeland A."/>
            <person name="Lapidus A."/>
            <person name="Cheng J.-F."/>
            <person name="Bruce D."/>
            <person name="Goodwin L."/>
            <person name="Pitluck S."/>
            <person name="Davenport K."/>
            <person name="Detter J.C."/>
            <person name="Han C."/>
            <person name="Tapia R."/>
            <person name="Land M."/>
            <person name="Hauser L."/>
            <person name="Chang Y.-J."/>
            <person name="Jeffries C."/>
            <person name="Kyrpides N."/>
            <person name="Ivanova N."/>
            <person name="Mikhailova N."/>
            <person name="Blumer-Schuette S.E."/>
            <person name="Kelly R.M."/>
            <person name="Woyke T."/>
        </authorList>
    </citation>
    <scope>NUCLEOTIDE SEQUENCE</scope>
    <source>
        <strain>108</strain>
    </source>
</reference>
<proteinExistence type="predicted"/>
<evidence type="ECO:0000313" key="2">
    <source>
        <dbReference type="Proteomes" id="UP000006890"/>
    </source>
</evidence>
<dbReference type="EMBL" id="CP002219">
    <property type="protein sequence ID" value="ADQ06478.1"/>
    <property type="molecule type" value="Genomic_DNA"/>
</dbReference>
<dbReference type="HOGENOM" id="CLU_3133403_0_0_9"/>